<protein>
    <submittedName>
        <fullName evidence="2">Uncharacterized protein</fullName>
    </submittedName>
</protein>
<feature type="signal peptide" evidence="1">
    <location>
        <begin position="1"/>
        <end position="29"/>
    </location>
</feature>
<dbReference type="RefSeq" id="WP_219539587.1">
    <property type="nucleotide sequence ID" value="NZ_JAHKRM010000067.1"/>
</dbReference>
<evidence type="ECO:0000313" key="3">
    <source>
        <dbReference type="Proteomes" id="UP001597097"/>
    </source>
</evidence>
<dbReference type="EMBL" id="JBHUCM010000031">
    <property type="protein sequence ID" value="MFD1542505.1"/>
    <property type="molecule type" value="Genomic_DNA"/>
</dbReference>
<dbReference type="Proteomes" id="UP001597097">
    <property type="component" value="Unassembled WGS sequence"/>
</dbReference>
<organism evidence="2 3">
    <name type="scientific">Nonomuraea guangzhouensis</name>
    <dbReference type="NCBI Taxonomy" id="1291555"/>
    <lineage>
        <taxon>Bacteria</taxon>
        <taxon>Bacillati</taxon>
        <taxon>Actinomycetota</taxon>
        <taxon>Actinomycetes</taxon>
        <taxon>Streptosporangiales</taxon>
        <taxon>Streptosporangiaceae</taxon>
        <taxon>Nonomuraea</taxon>
    </lineage>
</organism>
<name>A0ABW4GIR9_9ACTN</name>
<keyword evidence="3" id="KW-1185">Reference proteome</keyword>
<evidence type="ECO:0000256" key="1">
    <source>
        <dbReference type="SAM" id="SignalP"/>
    </source>
</evidence>
<reference evidence="3" key="1">
    <citation type="journal article" date="2019" name="Int. J. Syst. Evol. Microbiol.">
        <title>The Global Catalogue of Microorganisms (GCM) 10K type strain sequencing project: providing services to taxonomists for standard genome sequencing and annotation.</title>
        <authorList>
            <consortium name="The Broad Institute Genomics Platform"/>
            <consortium name="The Broad Institute Genome Sequencing Center for Infectious Disease"/>
            <person name="Wu L."/>
            <person name="Ma J."/>
        </authorList>
    </citation>
    <scope>NUCLEOTIDE SEQUENCE [LARGE SCALE GENOMIC DNA]</scope>
    <source>
        <strain evidence="3">CGMCC 1.15399</strain>
    </source>
</reference>
<evidence type="ECO:0000313" key="2">
    <source>
        <dbReference type="EMBL" id="MFD1542505.1"/>
    </source>
</evidence>
<feature type="chain" id="PRO_5045890338" evidence="1">
    <location>
        <begin position="30"/>
        <end position="149"/>
    </location>
</feature>
<comment type="caution">
    <text evidence="2">The sequence shown here is derived from an EMBL/GenBank/DDBJ whole genome shotgun (WGS) entry which is preliminary data.</text>
</comment>
<keyword evidence="1" id="KW-0732">Signal</keyword>
<proteinExistence type="predicted"/>
<gene>
    <name evidence="2" type="ORF">ACFSJ0_36005</name>
</gene>
<accession>A0ABW4GIR9</accession>
<sequence>MRIRNLLAGTALAGSLVAGALAIAPAAQADAATATQAQSAQAAPKHFFGPYFSNGSENGGHESYFKGYWQKRGGNYYFYGDLYDRHHNDGDYSYVWFKYYDHHGNFHRNWYRTDDRRHFQNIRFKRDFQIRVCEGSTRNSGCGSYHDVF</sequence>